<organism evidence="1 2">
    <name type="scientific">Arthrobacter subterraneus</name>
    <dbReference type="NCBI Taxonomy" id="335973"/>
    <lineage>
        <taxon>Bacteria</taxon>
        <taxon>Bacillati</taxon>
        <taxon>Actinomycetota</taxon>
        <taxon>Actinomycetes</taxon>
        <taxon>Micrococcales</taxon>
        <taxon>Micrococcaceae</taxon>
        <taxon>Arthrobacter</taxon>
    </lineage>
</organism>
<protein>
    <recommendedName>
        <fullName evidence="3">Hpt domain-containing protein</fullName>
    </recommendedName>
</protein>
<sequence length="123" mass="13679">MAANKRPPLVTWSVLRRLEDEFDDPAPARSFVRDFIAYWDDRYLRLVHTVEGGDAAASLDALLSVRITATMIGATRLARLTADLESTLKRGDLGAVAEGLPEMKDCAAATIRELTRKYVNTER</sequence>
<dbReference type="EMBL" id="FNDT01000010">
    <property type="protein sequence ID" value="SDI38836.1"/>
    <property type="molecule type" value="Genomic_DNA"/>
</dbReference>
<evidence type="ECO:0000313" key="2">
    <source>
        <dbReference type="Proteomes" id="UP000199258"/>
    </source>
</evidence>
<dbReference type="SUPFAM" id="SSF47226">
    <property type="entry name" value="Histidine-containing phosphotransfer domain, HPT domain"/>
    <property type="match status" value="1"/>
</dbReference>
<evidence type="ECO:0008006" key="3">
    <source>
        <dbReference type="Google" id="ProtNLM"/>
    </source>
</evidence>
<dbReference type="InterPro" id="IPR036641">
    <property type="entry name" value="HPT_dom_sf"/>
</dbReference>
<dbReference type="GO" id="GO:0000160">
    <property type="term" value="P:phosphorelay signal transduction system"/>
    <property type="evidence" value="ECO:0007669"/>
    <property type="project" value="InterPro"/>
</dbReference>
<accession>A0A1G8K5R6</accession>
<proteinExistence type="predicted"/>
<keyword evidence="2" id="KW-1185">Reference proteome</keyword>
<name>A0A1G8K5R6_9MICC</name>
<dbReference type="RefSeq" id="WP_090586938.1">
    <property type="nucleotide sequence ID" value="NZ_FNDT01000010.1"/>
</dbReference>
<dbReference type="AlphaFoldDB" id="A0A1G8K5R6"/>
<gene>
    <name evidence="1" type="ORF">SAMN04488693_11087</name>
</gene>
<dbReference type="OrthoDB" id="4964540at2"/>
<dbReference type="Gene3D" id="1.20.120.160">
    <property type="entry name" value="HPT domain"/>
    <property type="match status" value="1"/>
</dbReference>
<dbReference type="Proteomes" id="UP000199258">
    <property type="component" value="Unassembled WGS sequence"/>
</dbReference>
<reference evidence="1 2" key="1">
    <citation type="submission" date="2016-10" db="EMBL/GenBank/DDBJ databases">
        <authorList>
            <person name="de Groot N.N."/>
        </authorList>
    </citation>
    <scope>NUCLEOTIDE SEQUENCE [LARGE SCALE GENOMIC DNA]</scope>
    <source>
        <strain evidence="1 2">NP_1H</strain>
    </source>
</reference>
<evidence type="ECO:0000313" key="1">
    <source>
        <dbReference type="EMBL" id="SDI38836.1"/>
    </source>
</evidence>
<dbReference type="STRING" id="335973.SAMN04488693_11087"/>